<feature type="transmembrane region" description="Helical" evidence="8">
    <location>
        <begin position="463"/>
        <end position="485"/>
    </location>
</feature>
<feature type="transmembrane region" description="Helical" evidence="8">
    <location>
        <begin position="505"/>
        <end position="530"/>
    </location>
</feature>
<evidence type="ECO:0008006" key="15">
    <source>
        <dbReference type="Google" id="ProtNLM"/>
    </source>
</evidence>
<feature type="region of interest" description="Disordered" evidence="7">
    <location>
        <begin position="776"/>
        <end position="888"/>
    </location>
</feature>
<dbReference type="InterPro" id="IPR003864">
    <property type="entry name" value="CSC1/OSCA1-like_7TM"/>
</dbReference>
<feature type="transmembrane region" description="Helical" evidence="8">
    <location>
        <begin position="36"/>
        <end position="57"/>
    </location>
</feature>
<feature type="region of interest" description="Disordered" evidence="7">
    <location>
        <begin position="286"/>
        <end position="331"/>
    </location>
</feature>
<feature type="domain" description="10TM putative phosphate transporter extracellular tail" evidence="10">
    <location>
        <begin position="947"/>
        <end position="1032"/>
    </location>
</feature>
<feature type="transmembrane region" description="Helical" evidence="8">
    <location>
        <begin position="163"/>
        <end position="182"/>
    </location>
</feature>
<reference evidence="13 14" key="1">
    <citation type="submission" date="2015-01" db="EMBL/GenBank/DDBJ databases">
        <title>The Genome Sequence of Exophiala sideris CBS121828.</title>
        <authorList>
            <consortium name="The Broad Institute Genomics Platform"/>
            <person name="Cuomo C."/>
            <person name="de Hoog S."/>
            <person name="Gorbushina A."/>
            <person name="Stielow B."/>
            <person name="Teixiera M."/>
            <person name="Abouelleil A."/>
            <person name="Chapman S.B."/>
            <person name="Priest M."/>
            <person name="Young S.K."/>
            <person name="Wortman J."/>
            <person name="Nusbaum C."/>
            <person name="Birren B."/>
        </authorList>
    </citation>
    <scope>NUCLEOTIDE SEQUENCE [LARGE SCALE GENOMIC DNA]</scope>
    <source>
        <strain evidence="13 14">CBS 121828</strain>
    </source>
</reference>
<dbReference type="PANTHER" id="PTHR13018">
    <property type="entry name" value="PROBABLE MEMBRANE PROTEIN DUF221-RELATED"/>
    <property type="match status" value="1"/>
</dbReference>
<feature type="transmembrane region" description="Helical" evidence="8">
    <location>
        <begin position="738"/>
        <end position="759"/>
    </location>
</feature>
<feature type="transmembrane region" description="Helical" evidence="8">
    <location>
        <begin position="551"/>
        <end position="578"/>
    </location>
</feature>
<proteinExistence type="inferred from homology"/>
<dbReference type="Pfam" id="PF12621">
    <property type="entry name" value="PHM7_ext"/>
    <property type="match status" value="1"/>
</dbReference>
<evidence type="ECO:0000256" key="3">
    <source>
        <dbReference type="ARBA" id="ARBA00022448"/>
    </source>
</evidence>
<feature type="compositionally biased region" description="Basic and acidic residues" evidence="7">
    <location>
        <begin position="854"/>
        <end position="864"/>
    </location>
</feature>
<evidence type="ECO:0000313" key="14">
    <source>
        <dbReference type="Proteomes" id="UP000053599"/>
    </source>
</evidence>
<dbReference type="GO" id="GO:0005886">
    <property type="term" value="C:plasma membrane"/>
    <property type="evidence" value="ECO:0007669"/>
    <property type="project" value="TreeGrafter"/>
</dbReference>
<evidence type="ECO:0000256" key="8">
    <source>
        <dbReference type="SAM" id="Phobius"/>
    </source>
</evidence>
<dbReference type="Pfam" id="PF02714">
    <property type="entry name" value="RSN1_7TM"/>
    <property type="match status" value="1"/>
</dbReference>
<feature type="compositionally biased region" description="Basic and acidic residues" evidence="7">
    <location>
        <begin position="776"/>
        <end position="789"/>
    </location>
</feature>
<dbReference type="HOGENOM" id="CLU_002458_2_1_1"/>
<feature type="transmembrane region" description="Helical" evidence="8">
    <location>
        <begin position="661"/>
        <end position="690"/>
    </location>
</feature>
<feature type="transmembrane region" description="Helical" evidence="8">
    <location>
        <begin position="116"/>
        <end position="135"/>
    </location>
</feature>
<feature type="transmembrane region" description="Helical" evidence="8">
    <location>
        <begin position="598"/>
        <end position="622"/>
    </location>
</feature>
<dbReference type="InterPro" id="IPR022257">
    <property type="entry name" value="PHM7_ext"/>
</dbReference>
<dbReference type="EMBL" id="KN846954">
    <property type="protein sequence ID" value="KIV77430.1"/>
    <property type="molecule type" value="Genomic_DNA"/>
</dbReference>
<comment type="similarity">
    <text evidence="2">Belongs to the CSC1 (TC 1.A.17) family.</text>
</comment>
<feature type="compositionally biased region" description="Polar residues" evidence="7">
    <location>
        <begin position="298"/>
        <end position="318"/>
    </location>
</feature>
<feature type="compositionally biased region" description="Low complexity" evidence="7">
    <location>
        <begin position="15"/>
        <end position="32"/>
    </location>
</feature>
<evidence type="ECO:0000259" key="11">
    <source>
        <dbReference type="Pfam" id="PF13967"/>
    </source>
</evidence>
<dbReference type="InterPro" id="IPR032880">
    <property type="entry name" value="CSC1/OSCA1-like_N"/>
</dbReference>
<dbReference type="Pfam" id="PF14703">
    <property type="entry name" value="PHM7_cyt"/>
    <property type="match status" value="1"/>
</dbReference>
<dbReference type="AlphaFoldDB" id="A0A0D1VN36"/>
<evidence type="ECO:0000256" key="4">
    <source>
        <dbReference type="ARBA" id="ARBA00022692"/>
    </source>
</evidence>
<protein>
    <recommendedName>
        <fullName evidence="15">CSC1/OSCA1-like 7TM region domain-containing protein</fullName>
    </recommendedName>
</protein>
<feature type="compositionally biased region" description="Acidic residues" evidence="7">
    <location>
        <begin position="865"/>
        <end position="877"/>
    </location>
</feature>
<feature type="domain" description="CSC1/OSCA1-like cytosolic" evidence="12">
    <location>
        <begin position="207"/>
        <end position="446"/>
    </location>
</feature>
<dbReference type="InterPro" id="IPR027815">
    <property type="entry name" value="CSC1/OSCA1-like_cyt"/>
</dbReference>
<dbReference type="PANTHER" id="PTHR13018:SF53">
    <property type="entry name" value="DUF221 DOMAIN PROTEIN"/>
    <property type="match status" value="1"/>
</dbReference>
<evidence type="ECO:0000256" key="5">
    <source>
        <dbReference type="ARBA" id="ARBA00022989"/>
    </source>
</evidence>
<sequence length="1050" mass="117742">MERANDPRVGSGRDNSSSTTVTSIGSSNNSSSLSSLYATLLPVLVYTAICIIIFIILRRKSPRVYAPRSILTSLDPHERSPKLPTGWFNWILPFSRIPDTYVLNHSSLDGYLFLRFLKILVVICFVGLCITWPILLPIHATGGGGLTQLDKLAFGNVFYLSRFWAHAIVLWIYFGFVLYMISRECIYYVHLRQAYLHSPFYAKRLSSRTVMFTSIPKEYRDEAKLKKIFGDVVKTVWLPKSSKELANCVEERRQTALRLEKAEIALIKMANAARTKAMKNGDFAIKERPHPNAKKGSADSSASEVTGKSVMDSPSSTQKHSKENYPSEKTDLESDAAIPLPDVNGSVASQWISHSSRPHHRPIANGGRRVDTIKFTRIRLKTLNFRIRKLRRQQLTAKVDPMPVAFIEFVSQAEAQSAVQTLTHHRPMHMSPAYIGVRPFEIVWKNLSMTWWEQIIRQFSVDAAVAVLILFWALPCAGVGVISNVHFLAEKVFFLHWIEDLPSPIIGLISGLLPSLALSWIMNIVPFILRKLARAAGLPTLTLIEMYSQKCYFAFQIIQVFLITTLTSAASGAAAQIVEDPTKAESLLAKNLPTASNFYISYILVQCLGFGASHLVHASAYFRLHVLRRFTSNPRALWERWHGLRQVHWGRMFPVYTNMGVIALSYACIAPVILGFATAGICFAYIVYRYNLLFVYDSEVSTMGLSYPRALMHLLVGVYFGEVCLVGLLVLKGAYGPLALSLGLLVFTVLVHVSLYNAVGPLLNALPRTLALEAQEERNEGTARTRDTGITKPPQIPTPEPIAFDNFDFGQTNDFNFGENIPPGQSQEPATTIPPDDDFDFGQTDNFDFGLNDPPHDHGKTAKDYDDDDEDNDDDEAGINHGPGSSRALEGAPHALSTVATFVQANALKKASSYIDAKAVSHHFRLLNKWISPSRLTNPHPNFFTKWLHPEVYQDYSVLQSLIPHDEYPDPKYSSELERNIYYPPCVFEEPPLLWIPRDAGGISKQEVEHTKKVSPVTDEGVEIDEKGALKVDLEGLWLLEKESAKRLRW</sequence>
<name>A0A0D1VN36_9EURO</name>
<feature type="domain" description="CSC1/OSCA1-like N-terminal transmembrane" evidence="11">
    <location>
        <begin position="36"/>
        <end position="184"/>
    </location>
</feature>
<evidence type="ECO:0000313" key="13">
    <source>
        <dbReference type="EMBL" id="KIV77430.1"/>
    </source>
</evidence>
<comment type="subcellular location">
    <subcellularLocation>
        <location evidence="1">Membrane</location>
        <topology evidence="1">Multi-pass membrane protein</topology>
    </subcellularLocation>
</comment>
<evidence type="ECO:0000256" key="6">
    <source>
        <dbReference type="ARBA" id="ARBA00023136"/>
    </source>
</evidence>
<gene>
    <name evidence="13" type="ORF">PV11_09226</name>
</gene>
<evidence type="ECO:0000259" key="10">
    <source>
        <dbReference type="Pfam" id="PF12621"/>
    </source>
</evidence>
<dbReference type="InterPro" id="IPR045122">
    <property type="entry name" value="Csc1-like"/>
</dbReference>
<accession>A0A0D1VN36</accession>
<evidence type="ECO:0000259" key="9">
    <source>
        <dbReference type="Pfam" id="PF02714"/>
    </source>
</evidence>
<evidence type="ECO:0000256" key="2">
    <source>
        <dbReference type="ARBA" id="ARBA00007779"/>
    </source>
</evidence>
<dbReference type="Pfam" id="PF13967">
    <property type="entry name" value="RSN1_TM"/>
    <property type="match status" value="1"/>
</dbReference>
<dbReference type="OrthoDB" id="1076608at2759"/>
<evidence type="ECO:0000256" key="7">
    <source>
        <dbReference type="SAM" id="MobiDB-lite"/>
    </source>
</evidence>
<dbReference type="Proteomes" id="UP000053599">
    <property type="component" value="Unassembled WGS sequence"/>
</dbReference>
<feature type="transmembrane region" description="Helical" evidence="8">
    <location>
        <begin position="710"/>
        <end position="731"/>
    </location>
</feature>
<organism evidence="13 14">
    <name type="scientific">Exophiala sideris</name>
    <dbReference type="NCBI Taxonomy" id="1016849"/>
    <lineage>
        <taxon>Eukaryota</taxon>
        <taxon>Fungi</taxon>
        <taxon>Dikarya</taxon>
        <taxon>Ascomycota</taxon>
        <taxon>Pezizomycotina</taxon>
        <taxon>Eurotiomycetes</taxon>
        <taxon>Chaetothyriomycetidae</taxon>
        <taxon>Chaetothyriales</taxon>
        <taxon>Herpotrichiellaceae</taxon>
        <taxon>Exophiala</taxon>
    </lineage>
</organism>
<keyword evidence="4 8" id="KW-0812">Transmembrane</keyword>
<feature type="region of interest" description="Disordered" evidence="7">
    <location>
        <begin position="1"/>
        <end position="32"/>
    </location>
</feature>
<evidence type="ECO:0000259" key="12">
    <source>
        <dbReference type="Pfam" id="PF14703"/>
    </source>
</evidence>
<keyword evidence="3" id="KW-0813">Transport</keyword>
<feature type="domain" description="CSC1/OSCA1-like 7TM region" evidence="9">
    <location>
        <begin position="457"/>
        <end position="729"/>
    </location>
</feature>
<evidence type="ECO:0000256" key="1">
    <source>
        <dbReference type="ARBA" id="ARBA00004141"/>
    </source>
</evidence>
<feature type="compositionally biased region" description="Basic and acidic residues" evidence="7">
    <location>
        <begin position="320"/>
        <end position="331"/>
    </location>
</feature>
<dbReference type="GO" id="GO:0005227">
    <property type="term" value="F:calcium-activated cation channel activity"/>
    <property type="evidence" value="ECO:0007669"/>
    <property type="project" value="InterPro"/>
</dbReference>
<keyword evidence="6 8" id="KW-0472">Membrane</keyword>
<keyword evidence="5 8" id="KW-1133">Transmembrane helix</keyword>